<organism evidence="1">
    <name type="scientific">Ophidiomyces ophidiicola</name>
    <dbReference type="NCBI Taxonomy" id="1387563"/>
    <lineage>
        <taxon>Eukaryota</taxon>
        <taxon>Fungi</taxon>
        <taxon>Dikarya</taxon>
        <taxon>Ascomycota</taxon>
        <taxon>Pezizomycotina</taxon>
        <taxon>Eurotiomycetes</taxon>
        <taxon>Eurotiomycetidae</taxon>
        <taxon>Onygenales</taxon>
        <taxon>Onygenaceae</taxon>
        <taxon>Ophidiomyces</taxon>
    </lineage>
</organism>
<dbReference type="EMBL" id="JALBCA010000032">
    <property type="protein sequence ID" value="KAI2388285.1"/>
    <property type="molecule type" value="Genomic_DNA"/>
</dbReference>
<comment type="caution">
    <text evidence="1">The sequence shown here is derived from an EMBL/GenBank/DDBJ whole genome shotgun (WGS) entry which is preliminary data.</text>
</comment>
<proteinExistence type="predicted"/>
<evidence type="ECO:0000313" key="1">
    <source>
        <dbReference type="EMBL" id="KAI2388285.1"/>
    </source>
</evidence>
<sequence>MANIPVVSLDESDDELCFISSCPVHKNAHKNVPEMQSFNDSKIHSYLSPIFNCERFFPNPPASLKVSHVEPKREVWASIEPSNEIFETSFPPSNVNLPNINSEKTHYGPNFFFDFAKAITRSFPYERFARAQGCEISDIKDIMVDTLINPLMKQRAVNELRGKTSDRGNDKNNYPIEPGVIVSAAPLGYDLVPKDEAPEVGALANRIRHARQSAKMNQLKYEDDVSCFDSSASMERAQSDVTSEDIKARQDDGQFHLETDEDNISEPQADSTNESTPPNYRKRVYEEKVLYEARVLGRRLNEGIYQRSHHSNPPKKLKMTWPTRTSTSAAHPTHPSSIARTSGRRPVCRDFAGSYWNLNPEQGPAITGYGGTFGHLVELNQINIIKRRWDRRNFGDIPVPQQDITGFDDDTDEEVGGESGNEADDSENGTYYDFADPDIAEKFFDISYWR</sequence>
<protein>
    <submittedName>
        <fullName evidence="1">Uncharacterized protein</fullName>
    </submittedName>
</protein>
<gene>
    <name evidence="1" type="ORF">LOY88_002685</name>
</gene>
<accession>A0ACB8UZG4</accession>
<name>A0ACB8UZG4_9EURO</name>
<reference evidence="1" key="1">
    <citation type="journal article" date="2022" name="bioRxiv">
        <title>Population genetic analysis of Ophidiomyces ophidiicola, the causative agent of snake fungal disease, indicates recent introductions to the USA.</title>
        <authorList>
            <person name="Ladner J.T."/>
            <person name="Palmer J.M."/>
            <person name="Ettinger C.L."/>
            <person name="Stajich J.E."/>
            <person name="Farrell T.M."/>
            <person name="Glorioso B.M."/>
            <person name="Lawson B."/>
            <person name="Price S.J."/>
            <person name="Stengle A.G."/>
            <person name="Grear D.A."/>
            <person name="Lorch J.M."/>
        </authorList>
    </citation>
    <scope>NUCLEOTIDE SEQUENCE</scope>
    <source>
        <strain evidence="1">NWHC 24266-5</strain>
    </source>
</reference>